<name>A0A9Q9ALS6_9PEZI</name>
<dbReference type="Proteomes" id="UP001056384">
    <property type="component" value="Chromosome 2"/>
</dbReference>
<reference evidence="3" key="1">
    <citation type="submission" date="2022-06" db="EMBL/GenBank/DDBJ databases">
        <title>Complete genome sequences of two strains of the flax pathogen Septoria linicola.</title>
        <authorList>
            <person name="Lapalu N."/>
            <person name="Simon A."/>
            <person name="Demenou B."/>
            <person name="Paumier D."/>
            <person name="Guillot M.-P."/>
            <person name="Gout L."/>
            <person name="Valade R."/>
        </authorList>
    </citation>
    <scope>NUCLEOTIDE SEQUENCE</scope>
    <source>
        <strain evidence="3">SE15195</strain>
    </source>
</reference>
<dbReference type="OrthoDB" id="3816801at2759"/>
<gene>
    <name evidence="3" type="ORF">Slin15195_G037280</name>
</gene>
<keyword evidence="4" id="KW-1185">Reference proteome</keyword>
<sequence>MTTSPFDRLKGTPSLISVRMNEEDILLPNSRKAAIGTENLNGCTAIVVFGNAIILSHISPSDPPRNDSRNHHVQALGKIDQLLDEHPGMFPPATTVWGIYGTIDGEAMEHVVAQVDLHFSRRGFGVAKDYYEVAEPTIRQTPAAGQLLVHVNTEGTRVYLENRRIVDKPHPRRAAQSSANTAGASSTGLSTQQIDTQRAVDTQRAQMINEAQNAQNAYQRLLNQGQSQQDAIEALTRSLMAVNPGMKYKDAQTGVYNRLQYRRQ</sequence>
<dbReference type="AlphaFoldDB" id="A0A9Q9ALS6"/>
<protein>
    <submittedName>
        <fullName evidence="3">Uncharacterized protein</fullName>
    </submittedName>
</protein>
<proteinExistence type="predicted"/>
<feature type="compositionally biased region" description="Low complexity" evidence="2">
    <location>
        <begin position="174"/>
        <end position="192"/>
    </location>
</feature>
<accession>A0A9Q9ALS6</accession>
<keyword evidence="1" id="KW-0175">Coiled coil</keyword>
<evidence type="ECO:0000313" key="4">
    <source>
        <dbReference type="Proteomes" id="UP001056384"/>
    </source>
</evidence>
<organism evidence="3 4">
    <name type="scientific">Septoria linicola</name>
    <dbReference type="NCBI Taxonomy" id="215465"/>
    <lineage>
        <taxon>Eukaryota</taxon>
        <taxon>Fungi</taxon>
        <taxon>Dikarya</taxon>
        <taxon>Ascomycota</taxon>
        <taxon>Pezizomycotina</taxon>
        <taxon>Dothideomycetes</taxon>
        <taxon>Dothideomycetidae</taxon>
        <taxon>Mycosphaerellales</taxon>
        <taxon>Mycosphaerellaceae</taxon>
        <taxon>Septoria</taxon>
    </lineage>
</organism>
<evidence type="ECO:0000313" key="3">
    <source>
        <dbReference type="EMBL" id="USW50409.1"/>
    </source>
</evidence>
<feature type="region of interest" description="Disordered" evidence="2">
    <location>
        <begin position="166"/>
        <end position="194"/>
    </location>
</feature>
<dbReference type="EMBL" id="CP099419">
    <property type="protein sequence ID" value="USW50409.1"/>
    <property type="molecule type" value="Genomic_DNA"/>
</dbReference>
<evidence type="ECO:0000256" key="2">
    <source>
        <dbReference type="SAM" id="MobiDB-lite"/>
    </source>
</evidence>
<feature type="coiled-coil region" evidence="1">
    <location>
        <begin position="204"/>
        <end position="231"/>
    </location>
</feature>
<evidence type="ECO:0000256" key="1">
    <source>
        <dbReference type="SAM" id="Coils"/>
    </source>
</evidence>